<evidence type="ECO:0000313" key="4">
    <source>
        <dbReference type="Proteomes" id="UP000800094"/>
    </source>
</evidence>
<gene>
    <name evidence="3" type="ORF">BU26DRAFT_512552</name>
</gene>
<reference evidence="3" key="1">
    <citation type="journal article" date="2020" name="Stud. Mycol.">
        <title>101 Dothideomycetes genomes: a test case for predicting lifestyles and emergence of pathogens.</title>
        <authorList>
            <person name="Haridas S."/>
            <person name="Albert R."/>
            <person name="Binder M."/>
            <person name="Bloem J."/>
            <person name="Labutti K."/>
            <person name="Salamov A."/>
            <person name="Andreopoulos B."/>
            <person name="Baker S."/>
            <person name="Barry K."/>
            <person name="Bills G."/>
            <person name="Bluhm B."/>
            <person name="Cannon C."/>
            <person name="Castanera R."/>
            <person name="Culley D."/>
            <person name="Daum C."/>
            <person name="Ezra D."/>
            <person name="Gonzalez J."/>
            <person name="Henrissat B."/>
            <person name="Kuo A."/>
            <person name="Liang C."/>
            <person name="Lipzen A."/>
            <person name="Lutzoni F."/>
            <person name="Magnuson J."/>
            <person name="Mondo S."/>
            <person name="Nolan M."/>
            <person name="Ohm R."/>
            <person name="Pangilinan J."/>
            <person name="Park H.-J."/>
            <person name="Ramirez L."/>
            <person name="Alfaro M."/>
            <person name="Sun H."/>
            <person name="Tritt A."/>
            <person name="Yoshinaga Y."/>
            <person name="Zwiers L.-H."/>
            <person name="Turgeon B."/>
            <person name="Goodwin S."/>
            <person name="Spatafora J."/>
            <person name="Crous P."/>
            <person name="Grigoriev I."/>
        </authorList>
    </citation>
    <scope>NUCLEOTIDE SEQUENCE</scope>
    <source>
        <strain evidence="3">CBS 122368</strain>
    </source>
</reference>
<evidence type="ECO:0000313" key="3">
    <source>
        <dbReference type="EMBL" id="KAF2255589.1"/>
    </source>
</evidence>
<name>A0A6A6IYQ7_9PLEO</name>
<dbReference type="OrthoDB" id="4472872at2759"/>
<dbReference type="GeneID" id="54580735"/>
<dbReference type="NCBIfam" id="NF033635">
    <property type="entry name" value="SLATT_fungal"/>
    <property type="match status" value="1"/>
</dbReference>
<feature type="domain" description="SMODS and SLOG-associating 2TM effector" evidence="2">
    <location>
        <begin position="66"/>
        <end position="185"/>
    </location>
</feature>
<dbReference type="InterPro" id="IPR041622">
    <property type="entry name" value="SLATT_fungi"/>
</dbReference>
<keyword evidence="4" id="KW-1185">Reference proteome</keyword>
<dbReference type="RefSeq" id="XP_033690593.1">
    <property type="nucleotide sequence ID" value="XM_033827405.1"/>
</dbReference>
<accession>A0A6A6IYQ7</accession>
<organism evidence="3 4">
    <name type="scientific">Trematosphaeria pertusa</name>
    <dbReference type="NCBI Taxonomy" id="390896"/>
    <lineage>
        <taxon>Eukaryota</taxon>
        <taxon>Fungi</taxon>
        <taxon>Dikarya</taxon>
        <taxon>Ascomycota</taxon>
        <taxon>Pezizomycotina</taxon>
        <taxon>Dothideomycetes</taxon>
        <taxon>Pleosporomycetidae</taxon>
        <taxon>Pleosporales</taxon>
        <taxon>Massarineae</taxon>
        <taxon>Trematosphaeriaceae</taxon>
        <taxon>Trematosphaeria</taxon>
    </lineage>
</organism>
<dbReference type="Pfam" id="PF18142">
    <property type="entry name" value="SLATT_fungal"/>
    <property type="match status" value="1"/>
</dbReference>
<feature type="transmembrane region" description="Helical" evidence="1">
    <location>
        <begin position="80"/>
        <end position="104"/>
    </location>
</feature>
<dbReference type="PANTHER" id="PTHR38793">
    <property type="entry name" value="SLATT_FUNGAL DOMAIN-CONTAINING PROTEIN-RELATED"/>
    <property type="match status" value="1"/>
</dbReference>
<sequence length="340" mass="38075">MVEECRHSKLAQPAADDKLAIFRHLVGIHSTRSFAPSTSAGILPDLSHNNLHFDGRAAPNLGIYNRIVHREQAAKRGYKFASILINSCLGIQVIVAAALTAMGAANSSHVSITAFGAINTVIAGILTYLKGSGLPSRIRYYENEWKKVREYIEQRERDFSRPNCTLDVYEVVGVVEAMYEEVKADIQTNRPDNYVSVGEIRNRATTTTYPQIPKLSNLTGTMGAQEKKFKELEMKYGHKITEFLDGLARKEEERLKTIEGELRARKEQMGQKAEAFEKDIEARGTRFVELEKEAEKGIAAKGSMLVDFERDVEKEGERTGGNLARLGREAQDEIRFHGRG</sequence>
<evidence type="ECO:0000256" key="1">
    <source>
        <dbReference type="SAM" id="Phobius"/>
    </source>
</evidence>
<keyword evidence="1" id="KW-1133">Transmembrane helix</keyword>
<keyword evidence="1" id="KW-0812">Transmembrane</keyword>
<dbReference type="PANTHER" id="PTHR38793:SF3">
    <property type="entry name" value="SMODS AND SLOG-ASSOCIATING 2TM EFFECTOR DOMAIN-CONTAINING PROTEIN"/>
    <property type="match status" value="1"/>
</dbReference>
<evidence type="ECO:0000259" key="2">
    <source>
        <dbReference type="Pfam" id="PF18142"/>
    </source>
</evidence>
<dbReference type="AlphaFoldDB" id="A0A6A6IYQ7"/>
<proteinExistence type="predicted"/>
<feature type="transmembrane region" description="Helical" evidence="1">
    <location>
        <begin position="110"/>
        <end position="129"/>
    </location>
</feature>
<dbReference type="EMBL" id="ML987189">
    <property type="protein sequence ID" value="KAF2255589.1"/>
    <property type="molecule type" value="Genomic_DNA"/>
</dbReference>
<protein>
    <recommendedName>
        <fullName evidence="2">SMODS and SLOG-associating 2TM effector domain-containing protein</fullName>
    </recommendedName>
</protein>
<keyword evidence="1" id="KW-0472">Membrane</keyword>
<dbReference type="Proteomes" id="UP000800094">
    <property type="component" value="Unassembled WGS sequence"/>
</dbReference>